<keyword evidence="5" id="KW-1185">Reference proteome</keyword>
<name>A0A6H0KQ89_9BACE</name>
<dbReference type="Pfam" id="PF21348">
    <property type="entry name" value="RGL11_C"/>
    <property type="match status" value="1"/>
</dbReference>
<dbReference type="Gene3D" id="2.60.40.10">
    <property type="entry name" value="Immunoglobulins"/>
    <property type="match status" value="1"/>
</dbReference>
<dbReference type="AlphaFoldDB" id="A0A6H0KQ89"/>
<proteinExistence type="predicted"/>
<dbReference type="InterPro" id="IPR034641">
    <property type="entry name" value="RGL11"/>
</dbReference>
<dbReference type="Proteomes" id="UP000501780">
    <property type="component" value="Chromosome"/>
</dbReference>
<dbReference type="KEGG" id="bfc:BacF7301_10575"/>
<organism evidence="4 5">
    <name type="scientific">Bacteroides faecium</name>
    <dbReference type="NCBI Taxonomy" id="2715212"/>
    <lineage>
        <taxon>Bacteria</taxon>
        <taxon>Pseudomonadati</taxon>
        <taxon>Bacteroidota</taxon>
        <taxon>Bacteroidia</taxon>
        <taxon>Bacteroidales</taxon>
        <taxon>Bacteroidaceae</taxon>
        <taxon>Bacteroides</taxon>
    </lineage>
</organism>
<keyword evidence="1" id="KW-0732">Signal</keyword>
<feature type="domain" description="Rhamnogalacturonan I lyase beta-sheet" evidence="2">
    <location>
        <begin position="75"/>
        <end position="138"/>
    </location>
</feature>
<accession>A0A6H0KQ89</accession>
<dbReference type="InterPro" id="IPR013783">
    <property type="entry name" value="Ig-like_fold"/>
</dbReference>
<dbReference type="RefSeq" id="WP_167962589.1">
    <property type="nucleotide sequence ID" value="NZ_CP050831.1"/>
</dbReference>
<feature type="signal peptide" evidence="1">
    <location>
        <begin position="1"/>
        <end position="20"/>
    </location>
</feature>
<dbReference type="PROSITE" id="PS51257">
    <property type="entry name" value="PROKAR_LIPOPROTEIN"/>
    <property type="match status" value="1"/>
</dbReference>
<feature type="domain" description="Rhamnogalacturonan lyase family 11 C-terminal" evidence="3">
    <location>
        <begin position="168"/>
        <end position="699"/>
    </location>
</feature>
<evidence type="ECO:0000259" key="3">
    <source>
        <dbReference type="Pfam" id="PF21348"/>
    </source>
</evidence>
<feature type="chain" id="PRO_5026250243" description="Rhamnogalacturonan I lyase beta-sheet domain-containing protein" evidence="1">
    <location>
        <begin position="21"/>
        <end position="702"/>
    </location>
</feature>
<evidence type="ECO:0000259" key="2">
    <source>
        <dbReference type="Pfam" id="PF18370"/>
    </source>
</evidence>
<reference evidence="4 5" key="1">
    <citation type="submission" date="2020-03" db="EMBL/GenBank/DDBJ databases">
        <title>Genomic analysis of Bacteroides faecium CBA7301.</title>
        <authorList>
            <person name="Kim J."/>
            <person name="Roh S.W."/>
        </authorList>
    </citation>
    <scope>NUCLEOTIDE SEQUENCE [LARGE SCALE GENOMIC DNA]</scope>
    <source>
        <strain evidence="4 5">CBA7301</strain>
    </source>
</reference>
<dbReference type="Pfam" id="PF18370">
    <property type="entry name" value="RGI_lyase"/>
    <property type="match status" value="1"/>
</dbReference>
<dbReference type="SUPFAM" id="SSF69318">
    <property type="entry name" value="Integrin alpha N-terminal domain"/>
    <property type="match status" value="1"/>
</dbReference>
<evidence type="ECO:0000256" key="1">
    <source>
        <dbReference type="SAM" id="SignalP"/>
    </source>
</evidence>
<sequence length="702" mass="78599">MKKILYTLGLFGLLTFGACSDTDPVVDEEPEFNFNIKEEPLKDLPTEVITGSRAMWVSYDPMSETDQHNATGISSALVSWRLLLTDPENIAFDIYKSEDGGEEVKLNEEAITKTTCWVDENINPAKTNYYRVTLAGQEETICDYTFTSEMATKFYREIILRSDVPDAALTYAPDDIQLGELDGDGELEIVIKREPYDGANQGGWRNGTTLLEAYKLDGTFLWRIDLGLNIRSGSHYTSYILYDFDGDGLCEIAFRSSEGTKFPNGRIITDANGLVNDYRLRDTNGVGWYSGKSLYSTAGLVLEGPEYISICRGFDGCEITRTPNIPRGHEDESKVARAQYWNSYWGDDYGNRMDRFFIGAAYLDGIPDETTGVRKSNPSLIISRGIYKNWQVWALDLQGNELVNRWKFDTADHSEKWLAMCSHSFRVADLDDDGKDEILYGSAAIDDDGSELWCTGNGHGDCLYVGRFIQNPQQINPLFGKQQIVASFEEQDTYSTQGLGYACQVIDAKTGNLIAGHGAGKNGDVGRCIVADVDPDSPDFEYYSSLQSGMYSCSSGRVVSTDYPKGIGSGVMYNAAIYWSGQPTREMYDRACIVSYKGNPDVNKTNKNRLVYFGHYGSNDGNHGTKFNPCYYGDFLGDYREEVILGSNDNRSIYIFSTNHPTTHRLRHLMTDHTYDMSQAMQNIGYNQGTNLGYYVGAETMK</sequence>
<dbReference type="EMBL" id="CP050831">
    <property type="protein sequence ID" value="QIU94557.1"/>
    <property type="molecule type" value="Genomic_DNA"/>
</dbReference>
<gene>
    <name evidence="4" type="ORF">BacF7301_10575</name>
</gene>
<dbReference type="InterPro" id="IPR049366">
    <property type="entry name" value="RGL11_C"/>
</dbReference>
<evidence type="ECO:0000313" key="5">
    <source>
        <dbReference type="Proteomes" id="UP000501780"/>
    </source>
</evidence>
<protein>
    <recommendedName>
        <fullName evidence="6">Rhamnogalacturonan I lyase beta-sheet domain-containing protein</fullName>
    </recommendedName>
</protein>
<dbReference type="PANTHER" id="PTHR43118">
    <property type="entry name" value="RHAMNOGALACTURONAN LYASE (EUROFUNG)"/>
    <property type="match status" value="1"/>
</dbReference>
<dbReference type="InterPro" id="IPR028994">
    <property type="entry name" value="Integrin_alpha_N"/>
</dbReference>
<evidence type="ECO:0008006" key="6">
    <source>
        <dbReference type="Google" id="ProtNLM"/>
    </source>
</evidence>
<dbReference type="PANTHER" id="PTHR43118:SF1">
    <property type="entry name" value="RHAMNOGALACTURONAN LYASE (EUROFUNG)"/>
    <property type="match status" value="1"/>
</dbReference>
<dbReference type="InterPro" id="IPR041624">
    <property type="entry name" value="RGI_lyase"/>
</dbReference>
<evidence type="ECO:0000313" key="4">
    <source>
        <dbReference type="EMBL" id="QIU94557.1"/>
    </source>
</evidence>